<dbReference type="AlphaFoldDB" id="A0A1I1DTP9"/>
<keyword evidence="1" id="KW-1133">Transmembrane helix</keyword>
<organism evidence="2 3">
    <name type="scientific">Fructobacillus durionis</name>
    <dbReference type="NCBI Taxonomy" id="283737"/>
    <lineage>
        <taxon>Bacteria</taxon>
        <taxon>Bacillati</taxon>
        <taxon>Bacillota</taxon>
        <taxon>Bacilli</taxon>
        <taxon>Lactobacillales</taxon>
        <taxon>Lactobacillaceae</taxon>
        <taxon>Fructobacillus</taxon>
    </lineage>
</organism>
<name>A0A1I1DTP9_9LACO</name>
<evidence type="ECO:0000256" key="1">
    <source>
        <dbReference type="SAM" id="Phobius"/>
    </source>
</evidence>
<protein>
    <submittedName>
        <fullName evidence="2">Uncharacterized protein</fullName>
    </submittedName>
</protein>
<evidence type="ECO:0000313" key="3">
    <source>
        <dbReference type="Proteomes" id="UP000199376"/>
    </source>
</evidence>
<feature type="transmembrane region" description="Helical" evidence="1">
    <location>
        <begin position="20"/>
        <end position="39"/>
    </location>
</feature>
<keyword evidence="1" id="KW-0812">Transmembrane</keyword>
<dbReference type="EMBL" id="FOLI01000001">
    <property type="protein sequence ID" value="SFB77786.1"/>
    <property type="molecule type" value="Genomic_DNA"/>
</dbReference>
<evidence type="ECO:0000313" key="2">
    <source>
        <dbReference type="EMBL" id="SFB77786.1"/>
    </source>
</evidence>
<dbReference type="RefSeq" id="WP_280139637.1">
    <property type="nucleotide sequence ID" value="NZ_FOLI01000001.1"/>
</dbReference>
<accession>A0A1I1DTP9</accession>
<gene>
    <name evidence="2" type="ORF">SAMN05660453_0104</name>
</gene>
<sequence>MNKNQEEQKQPTFYLYKNPWFILVCILAVLCMVAYTWLLA</sequence>
<proteinExistence type="predicted"/>
<keyword evidence="1" id="KW-0472">Membrane</keyword>
<reference evidence="2 3" key="1">
    <citation type="submission" date="2016-10" db="EMBL/GenBank/DDBJ databases">
        <authorList>
            <person name="de Groot N.N."/>
        </authorList>
    </citation>
    <scope>NUCLEOTIDE SEQUENCE [LARGE SCALE GENOMIC DNA]</scope>
    <source>
        <strain evidence="2 3">DSM 19113</strain>
    </source>
</reference>
<dbReference type="Proteomes" id="UP000199376">
    <property type="component" value="Unassembled WGS sequence"/>
</dbReference>
<keyword evidence="3" id="KW-1185">Reference proteome</keyword>